<proteinExistence type="predicted"/>
<sequence length="158" mass="17718">MSSVYSLSTATSSATVATSSAADDEYSFSIRETTIRNIAIAVGISLTVLLICTLIAIEVMRRKMKRMRRQLDVYAIKLEGGLSPQSRHGYGYHSLPHSAVENGSTPRFELDVSREVVESDARFLGERERSHRRDESFVLKLDSHPSSPQRSSSRERLR</sequence>
<name>A0A139HPR7_9PEZI</name>
<dbReference type="EMBL" id="LFZN01000021">
    <property type="protein sequence ID" value="KXT04379.1"/>
    <property type="molecule type" value="Genomic_DNA"/>
</dbReference>
<dbReference type="AlphaFoldDB" id="A0A139HPR7"/>
<organism evidence="3 4">
    <name type="scientific">Pseudocercospora eumusae</name>
    <dbReference type="NCBI Taxonomy" id="321146"/>
    <lineage>
        <taxon>Eukaryota</taxon>
        <taxon>Fungi</taxon>
        <taxon>Dikarya</taxon>
        <taxon>Ascomycota</taxon>
        <taxon>Pezizomycotina</taxon>
        <taxon>Dothideomycetes</taxon>
        <taxon>Dothideomycetidae</taxon>
        <taxon>Mycosphaerellales</taxon>
        <taxon>Mycosphaerellaceae</taxon>
        <taxon>Pseudocercospora</taxon>
    </lineage>
</organism>
<accession>A0A139HPR7</accession>
<dbReference type="Proteomes" id="UP000070133">
    <property type="component" value="Unassembled WGS sequence"/>
</dbReference>
<feature type="region of interest" description="Disordered" evidence="1">
    <location>
        <begin position="123"/>
        <end position="158"/>
    </location>
</feature>
<protein>
    <submittedName>
        <fullName evidence="3">Uncharacterized protein</fullName>
    </submittedName>
</protein>
<keyword evidence="2" id="KW-1133">Transmembrane helix</keyword>
<gene>
    <name evidence="3" type="ORF">AC578_3580</name>
</gene>
<comment type="caution">
    <text evidence="3">The sequence shown here is derived from an EMBL/GenBank/DDBJ whole genome shotgun (WGS) entry which is preliminary data.</text>
</comment>
<evidence type="ECO:0000313" key="4">
    <source>
        <dbReference type="Proteomes" id="UP000070133"/>
    </source>
</evidence>
<dbReference type="OrthoDB" id="263283at2759"/>
<evidence type="ECO:0000256" key="1">
    <source>
        <dbReference type="SAM" id="MobiDB-lite"/>
    </source>
</evidence>
<keyword evidence="2" id="KW-0812">Transmembrane</keyword>
<keyword evidence="2" id="KW-0472">Membrane</keyword>
<reference evidence="3 4" key="1">
    <citation type="submission" date="2015-07" db="EMBL/GenBank/DDBJ databases">
        <title>Comparative genomics of the Sigatoka disease complex on banana suggests a link between parallel evolutionary changes in Pseudocercospora fijiensis and Pseudocercospora eumusae and increased virulence on the banana host.</title>
        <authorList>
            <person name="Chang T.-C."/>
            <person name="Salvucci A."/>
            <person name="Crous P.W."/>
            <person name="Stergiopoulos I."/>
        </authorList>
    </citation>
    <scope>NUCLEOTIDE SEQUENCE [LARGE SCALE GENOMIC DNA]</scope>
    <source>
        <strain evidence="3 4">CBS 114824</strain>
    </source>
</reference>
<evidence type="ECO:0000313" key="3">
    <source>
        <dbReference type="EMBL" id="KXT04379.1"/>
    </source>
</evidence>
<feature type="transmembrane region" description="Helical" evidence="2">
    <location>
        <begin position="38"/>
        <end position="60"/>
    </location>
</feature>
<feature type="compositionally biased region" description="Basic and acidic residues" evidence="1">
    <location>
        <begin position="123"/>
        <end position="143"/>
    </location>
</feature>
<keyword evidence="4" id="KW-1185">Reference proteome</keyword>
<evidence type="ECO:0000256" key="2">
    <source>
        <dbReference type="SAM" id="Phobius"/>
    </source>
</evidence>